<sequence length="45" mass="5021">MDRLANFDEEKDCAISISEYDARHSTVNGKLPEKVGRKASGLRVI</sequence>
<organism evidence="1 2">
    <name type="scientific">Grimontia indica</name>
    <dbReference type="NCBI Taxonomy" id="1056512"/>
    <lineage>
        <taxon>Bacteria</taxon>
        <taxon>Pseudomonadati</taxon>
        <taxon>Pseudomonadota</taxon>
        <taxon>Gammaproteobacteria</taxon>
        <taxon>Vibrionales</taxon>
        <taxon>Vibrionaceae</taxon>
        <taxon>Grimontia</taxon>
    </lineage>
</organism>
<accession>R1IJ85</accession>
<comment type="caution">
    <text evidence="1">The sequence shown here is derived from an EMBL/GenBank/DDBJ whole genome shotgun (WGS) entry which is preliminary data.</text>
</comment>
<name>R1IJ85_9GAMM</name>
<evidence type="ECO:0000313" key="2">
    <source>
        <dbReference type="Proteomes" id="UP000011223"/>
    </source>
</evidence>
<keyword evidence="2" id="KW-1185">Reference proteome</keyword>
<protein>
    <submittedName>
        <fullName evidence="1">Uncharacterized protein</fullName>
    </submittedName>
</protein>
<evidence type="ECO:0000313" key="1">
    <source>
        <dbReference type="EMBL" id="EOD77512.1"/>
    </source>
</evidence>
<dbReference type="AlphaFoldDB" id="R1IJ85"/>
<gene>
    <name evidence="1" type="ORF">D515_03753</name>
</gene>
<dbReference type="Proteomes" id="UP000011223">
    <property type="component" value="Unassembled WGS sequence"/>
</dbReference>
<reference evidence="1 2" key="1">
    <citation type="journal article" date="2014" name="PLoS ONE">
        <title>Grimontia indica AK16(T), sp. nov., Isolated from a Seawater Sample Reports the Presence of Pathogenic Genes Similar to Vibrio Genus.</title>
        <authorList>
            <person name="Singh A."/>
            <person name="Vaidya B."/>
            <person name="Khatri I."/>
            <person name="Srinivas T.N."/>
            <person name="Subramanian S."/>
            <person name="Korpole S."/>
            <person name="Pinnaka A.K."/>
        </authorList>
    </citation>
    <scope>NUCLEOTIDE SEQUENCE [LARGE SCALE GENOMIC DNA]</scope>
    <source>
        <strain evidence="1 2">AK16</strain>
    </source>
</reference>
<dbReference type="EMBL" id="ANFM02000049">
    <property type="protein sequence ID" value="EOD77512.1"/>
    <property type="molecule type" value="Genomic_DNA"/>
</dbReference>
<proteinExistence type="predicted"/>